<feature type="transmembrane region" description="Helical" evidence="8">
    <location>
        <begin position="137"/>
        <end position="162"/>
    </location>
</feature>
<dbReference type="CDD" id="cd06579">
    <property type="entry name" value="TM_PBP1_transp_AraH_like"/>
    <property type="match status" value="1"/>
</dbReference>
<evidence type="ECO:0000256" key="4">
    <source>
        <dbReference type="ARBA" id="ARBA00022519"/>
    </source>
</evidence>
<keyword evidence="3" id="KW-1003">Cell membrane</keyword>
<feature type="transmembrane region" description="Helical" evidence="8">
    <location>
        <begin position="108"/>
        <end position="130"/>
    </location>
</feature>
<keyword evidence="10" id="KW-1185">Reference proteome</keyword>
<dbReference type="Proteomes" id="UP000050786">
    <property type="component" value="Unassembled WGS sequence"/>
</dbReference>
<dbReference type="EMBL" id="CYPS01000008">
    <property type="protein sequence ID" value="CUH41276.1"/>
    <property type="molecule type" value="Genomic_DNA"/>
</dbReference>
<evidence type="ECO:0000256" key="8">
    <source>
        <dbReference type="SAM" id="Phobius"/>
    </source>
</evidence>
<evidence type="ECO:0000256" key="5">
    <source>
        <dbReference type="ARBA" id="ARBA00022692"/>
    </source>
</evidence>
<keyword evidence="2" id="KW-0813">Transport</keyword>
<organism evidence="9 10">
    <name type="scientific">Ruegeria atlantica</name>
    <dbReference type="NCBI Taxonomy" id="81569"/>
    <lineage>
        <taxon>Bacteria</taxon>
        <taxon>Pseudomonadati</taxon>
        <taxon>Pseudomonadota</taxon>
        <taxon>Alphaproteobacteria</taxon>
        <taxon>Rhodobacterales</taxon>
        <taxon>Roseobacteraceae</taxon>
        <taxon>Ruegeria</taxon>
    </lineage>
</organism>
<proteinExistence type="predicted"/>
<evidence type="ECO:0000313" key="9">
    <source>
        <dbReference type="EMBL" id="CUH41276.1"/>
    </source>
</evidence>
<evidence type="ECO:0000256" key="1">
    <source>
        <dbReference type="ARBA" id="ARBA00004651"/>
    </source>
</evidence>
<evidence type="ECO:0000313" key="10">
    <source>
        <dbReference type="Proteomes" id="UP000050786"/>
    </source>
</evidence>
<feature type="transmembrane region" description="Helical" evidence="8">
    <location>
        <begin position="59"/>
        <end position="77"/>
    </location>
</feature>
<protein>
    <submittedName>
        <fullName evidence="9">D-allose transport system permease protein AlsC</fullName>
    </submittedName>
</protein>
<dbReference type="InterPro" id="IPR001851">
    <property type="entry name" value="ABC_transp_permease"/>
</dbReference>
<keyword evidence="7 8" id="KW-0472">Membrane</keyword>
<feature type="transmembrane region" description="Helical" evidence="8">
    <location>
        <begin position="292"/>
        <end position="310"/>
    </location>
</feature>
<dbReference type="GO" id="GO:0005886">
    <property type="term" value="C:plasma membrane"/>
    <property type="evidence" value="ECO:0007669"/>
    <property type="project" value="UniProtKB-SubCell"/>
</dbReference>
<comment type="subcellular location">
    <subcellularLocation>
        <location evidence="1">Cell membrane</location>
        <topology evidence="1">Multi-pass membrane protein</topology>
    </subcellularLocation>
</comment>
<feature type="transmembrane region" description="Helical" evidence="8">
    <location>
        <begin position="182"/>
        <end position="203"/>
    </location>
</feature>
<keyword evidence="5 8" id="KW-0812">Transmembrane</keyword>
<evidence type="ECO:0000256" key="7">
    <source>
        <dbReference type="ARBA" id="ARBA00023136"/>
    </source>
</evidence>
<feature type="transmembrane region" description="Helical" evidence="8">
    <location>
        <begin position="234"/>
        <end position="255"/>
    </location>
</feature>
<name>A0A0N7LN30_9RHOB</name>
<dbReference type="AlphaFoldDB" id="A0A0N7LN30"/>
<feature type="transmembrane region" description="Helical" evidence="8">
    <location>
        <begin position="267"/>
        <end position="285"/>
    </location>
</feature>
<feature type="transmembrane region" description="Helical" evidence="8">
    <location>
        <begin position="21"/>
        <end position="39"/>
    </location>
</feature>
<reference evidence="10" key="1">
    <citation type="submission" date="2015-09" db="EMBL/GenBank/DDBJ databases">
        <authorList>
            <person name="Rodrigo-Torres L."/>
            <person name="Arahal D.R."/>
        </authorList>
    </citation>
    <scope>NUCLEOTIDE SEQUENCE [LARGE SCALE GENOMIC DNA]</scope>
    <source>
        <strain evidence="10">CECT 4293</strain>
    </source>
</reference>
<evidence type="ECO:0000256" key="6">
    <source>
        <dbReference type="ARBA" id="ARBA00022989"/>
    </source>
</evidence>
<keyword evidence="6 8" id="KW-1133">Transmembrane helix</keyword>
<dbReference type="PANTHER" id="PTHR32196:SF21">
    <property type="entry name" value="ABC TRANSPORTER PERMEASE PROTEIN YPHD-RELATED"/>
    <property type="match status" value="1"/>
</dbReference>
<sequence length="340" mass="35693">MTSYSNQTSSAARFTSFLRNYYIYFVLVAVVVLLSTANLDQFALFERGNFLYKRNIINILRVSAPLLVMAGAFTLLMVSGYIDLSVGSAMSLSAVVYAMLAINGVPFIPAFALTVLVGVLLGAINGFLVVRLNITPVIATLITLSLFKGVALLLVQDGVSAIKSGNFLKIPGWFNDYGRAKVLFDLPAAFWVAVAVTLALIVVQNRGKLGKYAAATGGNPTAAKLSGINTGRTVFLLYVIVGASAALAGIARSSFMSLGDPLSGDGMELTAILVVLLGGTAFSGGEGRVLRSFVGALIIMMLTVGMLTIVPAYYQTLVIGSALLAAAASNHLVSRKGKES</sequence>
<gene>
    <name evidence="9" type="primary">alsC_1</name>
    <name evidence="9" type="ORF">RUM4293_00144</name>
</gene>
<evidence type="ECO:0000256" key="3">
    <source>
        <dbReference type="ARBA" id="ARBA00022475"/>
    </source>
</evidence>
<dbReference type="Pfam" id="PF02653">
    <property type="entry name" value="BPD_transp_2"/>
    <property type="match status" value="1"/>
</dbReference>
<keyword evidence="4" id="KW-0997">Cell inner membrane</keyword>
<accession>A0A0N7LN30</accession>
<dbReference type="PANTHER" id="PTHR32196">
    <property type="entry name" value="ABC TRANSPORTER PERMEASE PROTEIN YPHD-RELATED-RELATED"/>
    <property type="match status" value="1"/>
</dbReference>
<dbReference type="GO" id="GO:0022857">
    <property type="term" value="F:transmembrane transporter activity"/>
    <property type="evidence" value="ECO:0007669"/>
    <property type="project" value="InterPro"/>
</dbReference>
<evidence type="ECO:0000256" key="2">
    <source>
        <dbReference type="ARBA" id="ARBA00022448"/>
    </source>
</evidence>